<evidence type="ECO:0000313" key="2">
    <source>
        <dbReference type="Proteomes" id="UP000284277"/>
    </source>
</evidence>
<comment type="caution">
    <text evidence="1">The sequence shown here is derived from an EMBL/GenBank/DDBJ whole genome shotgun (WGS) entry which is preliminary data.</text>
</comment>
<dbReference type="EMBL" id="MCIA01000001">
    <property type="protein sequence ID" value="RKD35044.1"/>
    <property type="molecule type" value="Genomic_DNA"/>
</dbReference>
<gene>
    <name evidence="1" type="ORF">BET01_01450</name>
</gene>
<sequence length="399" mass="45067">MANIFSQGMDTAYQRRIEQITAECKSQNIELVDVKGLILREVNEVKSTLGSAVTSFVGGNAQYEYLQIYTMRQGSDLQYFFQPFSGLTALPGQHFKVIPGSLKYPIQYGIKKKKSFSDHFYEFFMDHIPGVNLKKIRACEFLSEAESETSNLKRQNLPVLKEVSHVWQNGTTLINLDWTFQACAINQDSTLVSMQTGRYGIFAEKSGLIQFNKFCAFVSSYAKHLTGDGSSNVLITNSFLSYIFKKNYLNGKTDNLWGESIEWLQTNKVKLIVEHLKKFDRLKKLHLNGDMNEKKMANLKECILNKYGISGDEVIAAVPMDFLGNMKGAAVLTADKLYISDADEYECCIDLDNISDYNGTKGFTESTMELVLADGSTTEVKIELASEVMNAFFTQYCYL</sequence>
<accession>A0A419TC04</accession>
<proteinExistence type="predicted"/>
<name>A0A419TC04_9FIRM</name>
<keyword evidence="2" id="KW-1185">Reference proteome</keyword>
<protein>
    <submittedName>
        <fullName evidence="1">Uncharacterized protein</fullName>
    </submittedName>
</protein>
<dbReference type="AlphaFoldDB" id="A0A419TC04"/>
<dbReference type="OrthoDB" id="2026196at2"/>
<organism evidence="1 2">
    <name type="scientific">Lacrimispora algidixylanolytica</name>
    <dbReference type="NCBI Taxonomy" id="94868"/>
    <lineage>
        <taxon>Bacteria</taxon>
        <taxon>Bacillati</taxon>
        <taxon>Bacillota</taxon>
        <taxon>Clostridia</taxon>
        <taxon>Lachnospirales</taxon>
        <taxon>Lachnospiraceae</taxon>
        <taxon>Lacrimispora</taxon>
    </lineage>
</organism>
<evidence type="ECO:0000313" key="1">
    <source>
        <dbReference type="EMBL" id="RKD35044.1"/>
    </source>
</evidence>
<dbReference type="RefSeq" id="WP_120194982.1">
    <property type="nucleotide sequence ID" value="NZ_MCIA01000001.1"/>
</dbReference>
<reference evidence="1 2" key="1">
    <citation type="submission" date="2016-08" db="EMBL/GenBank/DDBJ databases">
        <title>A new outlook on sporulation: Clostridium algidixylanolyticum.</title>
        <authorList>
            <person name="Poppleton D.I."/>
            <person name="Gribaldo S."/>
        </authorList>
    </citation>
    <scope>NUCLEOTIDE SEQUENCE [LARGE SCALE GENOMIC DNA]</scope>
    <source>
        <strain evidence="1 2">SPL73</strain>
    </source>
</reference>
<dbReference type="Proteomes" id="UP000284277">
    <property type="component" value="Unassembled WGS sequence"/>
</dbReference>